<dbReference type="InterPro" id="IPR009011">
    <property type="entry name" value="Man6P_isomerase_rcpt-bd_dom_sf"/>
</dbReference>
<keyword evidence="5" id="KW-0175">Coiled coil</keyword>
<dbReference type="GO" id="GO:0006491">
    <property type="term" value="P:N-glycan processing"/>
    <property type="evidence" value="ECO:0007669"/>
    <property type="project" value="TreeGrafter"/>
</dbReference>
<feature type="region of interest" description="Disordered" evidence="6">
    <location>
        <begin position="199"/>
        <end position="428"/>
    </location>
</feature>
<keyword evidence="4" id="KW-1015">Disulfide bond</keyword>
<gene>
    <name evidence="8" type="ORF">LIER_27534</name>
</gene>
<feature type="compositionally biased region" description="Basic and acidic residues" evidence="6">
    <location>
        <begin position="329"/>
        <end position="341"/>
    </location>
</feature>
<dbReference type="SUPFAM" id="SSF50911">
    <property type="entry name" value="Mannose 6-phosphate receptor domain"/>
    <property type="match status" value="1"/>
</dbReference>
<evidence type="ECO:0000256" key="5">
    <source>
        <dbReference type="SAM" id="Coils"/>
    </source>
</evidence>
<dbReference type="InterPro" id="IPR044865">
    <property type="entry name" value="MRH_dom"/>
</dbReference>
<dbReference type="PROSITE" id="PS51914">
    <property type="entry name" value="MRH"/>
    <property type="match status" value="1"/>
</dbReference>
<protein>
    <recommendedName>
        <fullName evidence="1">Glucosidase 2 subunit beta</fullName>
    </recommendedName>
</protein>
<dbReference type="GO" id="GO:0017177">
    <property type="term" value="C:glucosidase II complex"/>
    <property type="evidence" value="ECO:0007669"/>
    <property type="project" value="TreeGrafter"/>
</dbReference>
<evidence type="ECO:0000256" key="4">
    <source>
        <dbReference type="ARBA" id="ARBA00023157"/>
    </source>
</evidence>
<evidence type="ECO:0000256" key="2">
    <source>
        <dbReference type="ARBA" id="ARBA00022729"/>
    </source>
</evidence>
<proteinExistence type="predicted"/>
<sequence length="619" mass="70523">MKIGSRKLALALIWYCIYICIASITRSLASNHLLLLGVAPQDYKYYEDGFSSPTQKLKCKDGLKQFSKSQFNDDFCDCLDGSDEPGTSACPNGKFHCNNAGHVPLSIYSSRVNDGICDCCDGSDEYDGSVKCTNTCWEAGKAARDKLMKKIATYQQGATIRRRDVEQAEVAIAKEEAELAKLKNEEKILKGLVEQLKEKKEQIEKAEEKERLQKEKEREEEEEKERLQKEREEKERTETEEAKDPETNDGNKADISGVEPTRNQIPDQIGAVEDSSSSQDEEGDEGAVKDEEDKAGHPEEDSPHENHATEDPESLSREELGRRIASRWTGEKKEEETKDLDADSSSNHGNSENSDETGYEEGNSYESDDEEHKYDNDDEEHKYDNDDDDSEEQAEDVHDEDPIDSTSSYNSDDESFDSSDMDSSSSPSWLEKIRKTVRTILNSVNYFQGPVDLSEAEHVRKEYDESSTKLSKMQSRISSLTKKLKQDFGPDKQFHSFYGQCFEIKQNKYVYKICPFKEASQVEGYSTTRLGTWDKFEESYRAMQFSNGDKCWNGPDRSLKVKLRCGLKNEVSDVDEPSRCEYLALLATPAVCHEDKLKELEDKLEMMNTKREHQSHDEL</sequence>
<accession>A0AAV3RDK9</accession>
<feature type="compositionally biased region" description="Basic and acidic residues" evidence="6">
    <location>
        <begin position="199"/>
        <end position="217"/>
    </location>
</feature>
<dbReference type="InterPro" id="IPR036055">
    <property type="entry name" value="LDL_receptor-like_sf"/>
</dbReference>
<dbReference type="Pfam" id="PF12999">
    <property type="entry name" value="PRKCSH-like"/>
    <property type="match status" value="1"/>
</dbReference>
<feature type="coiled-coil region" evidence="5">
    <location>
        <begin position="590"/>
        <end position="617"/>
    </location>
</feature>
<dbReference type="Gene3D" id="2.70.130.10">
    <property type="entry name" value="Mannose-6-phosphate receptor binding domain"/>
    <property type="match status" value="1"/>
</dbReference>
<feature type="domain" description="MRH" evidence="7">
    <location>
        <begin position="499"/>
        <end position="594"/>
    </location>
</feature>
<evidence type="ECO:0000256" key="1">
    <source>
        <dbReference type="ARBA" id="ARBA00022387"/>
    </source>
</evidence>
<feature type="compositionally biased region" description="Basic and acidic residues" evidence="6">
    <location>
        <begin position="370"/>
        <end position="384"/>
    </location>
</feature>
<evidence type="ECO:0000313" key="8">
    <source>
        <dbReference type="EMBL" id="GAA0174068.1"/>
    </source>
</evidence>
<dbReference type="Proteomes" id="UP001454036">
    <property type="component" value="Unassembled WGS sequence"/>
</dbReference>
<feature type="compositionally biased region" description="Basic and acidic residues" evidence="6">
    <location>
        <begin position="224"/>
        <end position="252"/>
    </location>
</feature>
<evidence type="ECO:0000259" key="7">
    <source>
        <dbReference type="PROSITE" id="PS51914"/>
    </source>
</evidence>
<feature type="compositionally biased region" description="Acidic residues" evidence="6">
    <location>
        <begin position="385"/>
        <end position="403"/>
    </location>
</feature>
<evidence type="ECO:0000313" key="9">
    <source>
        <dbReference type="Proteomes" id="UP001454036"/>
    </source>
</evidence>
<evidence type="ECO:0000256" key="6">
    <source>
        <dbReference type="SAM" id="MobiDB-lite"/>
    </source>
</evidence>
<dbReference type="InterPro" id="IPR028146">
    <property type="entry name" value="PRKCSH_N"/>
</dbReference>
<reference evidence="8 9" key="1">
    <citation type="submission" date="2024-01" db="EMBL/GenBank/DDBJ databases">
        <title>The complete chloroplast genome sequence of Lithospermum erythrorhizon: insights into the phylogenetic relationship among Boraginaceae species and the maternal lineages of purple gromwells.</title>
        <authorList>
            <person name="Okada T."/>
            <person name="Watanabe K."/>
        </authorList>
    </citation>
    <scope>NUCLEOTIDE SEQUENCE [LARGE SCALE GENOMIC DNA]</scope>
</reference>
<dbReference type="PANTHER" id="PTHR12630:SF1">
    <property type="entry name" value="GLUCOSIDASE 2 SUBUNIT BETA"/>
    <property type="match status" value="1"/>
</dbReference>
<name>A0AAV3RDK9_LITER</name>
<keyword evidence="3" id="KW-0256">Endoplasmic reticulum</keyword>
<dbReference type="Gene3D" id="4.10.400.10">
    <property type="entry name" value="Low-density Lipoprotein Receptor"/>
    <property type="match status" value="1"/>
</dbReference>
<dbReference type="Pfam" id="PF13015">
    <property type="entry name" value="PRKCSH_1"/>
    <property type="match status" value="1"/>
</dbReference>
<evidence type="ECO:0000256" key="3">
    <source>
        <dbReference type="ARBA" id="ARBA00022824"/>
    </source>
</evidence>
<comment type="caution">
    <text evidence="8">The sequence shown here is derived from an EMBL/GenBank/DDBJ whole genome shotgun (WGS) entry which is preliminary data.</text>
</comment>
<dbReference type="InterPro" id="IPR039794">
    <property type="entry name" value="Gtb1-like"/>
</dbReference>
<feature type="compositionally biased region" description="Basic and acidic residues" evidence="6">
    <location>
        <begin position="286"/>
        <end position="322"/>
    </location>
</feature>
<dbReference type="EMBL" id="BAABME010008891">
    <property type="protein sequence ID" value="GAA0174068.1"/>
    <property type="molecule type" value="Genomic_DNA"/>
</dbReference>
<feature type="compositionally biased region" description="Acidic residues" evidence="6">
    <location>
        <begin position="411"/>
        <end position="420"/>
    </location>
</feature>
<keyword evidence="2" id="KW-0732">Signal</keyword>
<feature type="compositionally biased region" description="Polar residues" evidence="6">
    <location>
        <begin position="343"/>
        <end position="352"/>
    </location>
</feature>
<dbReference type="PANTHER" id="PTHR12630">
    <property type="entry name" value="N-LINKED OLIGOSACCHARIDE PROCESSING"/>
    <property type="match status" value="1"/>
</dbReference>
<dbReference type="AlphaFoldDB" id="A0AAV3RDK9"/>
<keyword evidence="9" id="KW-1185">Reference proteome</keyword>
<dbReference type="InterPro" id="IPR036607">
    <property type="entry name" value="PRKCSH"/>
</dbReference>
<organism evidence="8 9">
    <name type="scientific">Lithospermum erythrorhizon</name>
    <name type="common">Purple gromwell</name>
    <name type="synonym">Lithospermum officinale var. erythrorhizon</name>
    <dbReference type="NCBI Taxonomy" id="34254"/>
    <lineage>
        <taxon>Eukaryota</taxon>
        <taxon>Viridiplantae</taxon>
        <taxon>Streptophyta</taxon>
        <taxon>Embryophyta</taxon>
        <taxon>Tracheophyta</taxon>
        <taxon>Spermatophyta</taxon>
        <taxon>Magnoliopsida</taxon>
        <taxon>eudicotyledons</taxon>
        <taxon>Gunneridae</taxon>
        <taxon>Pentapetalae</taxon>
        <taxon>asterids</taxon>
        <taxon>lamiids</taxon>
        <taxon>Boraginales</taxon>
        <taxon>Boraginaceae</taxon>
        <taxon>Boraginoideae</taxon>
        <taxon>Lithospermeae</taxon>
        <taxon>Lithospermum</taxon>
    </lineage>
</organism>